<keyword evidence="4" id="KW-1003">Cell membrane</keyword>
<evidence type="ECO:0000256" key="3">
    <source>
        <dbReference type="ARBA" id="ARBA00022448"/>
    </source>
</evidence>
<dbReference type="SUPFAM" id="SSF52540">
    <property type="entry name" value="P-loop containing nucleoside triphosphate hydrolases"/>
    <property type="match status" value="1"/>
</dbReference>
<evidence type="ECO:0000256" key="11">
    <source>
        <dbReference type="ARBA" id="ARBA00023134"/>
    </source>
</evidence>
<feature type="binding site" evidence="15">
    <location>
        <begin position="38"/>
        <end position="42"/>
    </location>
    <ligand>
        <name>GTP</name>
        <dbReference type="ChEBI" id="CHEBI:37565"/>
        <label>1</label>
    </ligand>
</feature>
<dbReference type="PRINTS" id="PR00326">
    <property type="entry name" value="GTP1OBG"/>
</dbReference>
<evidence type="ECO:0000256" key="5">
    <source>
        <dbReference type="ARBA" id="ARBA00022496"/>
    </source>
</evidence>
<comment type="subcellular location">
    <subcellularLocation>
        <location evidence="2 17">Cell membrane</location>
        <topology evidence="2 17">Multi-pass membrane protein</topology>
    </subcellularLocation>
</comment>
<keyword evidence="6 17" id="KW-0812">Transmembrane</keyword>
<feature type="transmembrane region" description="Helical" evidence="17">
    <location>
        <begin position="432"/>
        <end position="455"/>
    </location>
</feature>
<feature type="transmembrane region" description="Helical" evidence="17">
    <location>
        <begin position="320"/>
        <end position="339"/>
    </location>
</feature>
<dbReference type="Gene3D" id="3.40.50.300">
    <property type="entry name" value="P-loop containing nucleotide triphosphate hydrolases"/>
    <property type="match status" value="1"/>
</dbReference>
<dbReference type="InterPro" id="IPR041069">
    <property type="entry name" value="FeoB_Cyto"/>
</dbReference>
<dbReference type="NCBIfam" id="TIGR00231">
    <property type="entry name" value="small_GTP"/>
    <property type="match status" value="1"/>
</dbReference>
<evidence type="ECO:0000256" key="1">
    <source>
        <dbReference type="ARBA" id="ARBA00003926"/>
    </source>
</evidence>
<feature type="transmembrane region" description="Helical" evidence="17">
    <location>
        <begin position="620"/>
        <end position="647"/>
    </location>
</feature>
<evidence type="ECO:0000256" key="14">
    <source>
        <dbReference type="NCBIfam" id="TIGR00437"/>
    </source>
</evidence>
<feature type="transmembrane region" description="Helical" evidence="17">
    <location>
        <begin position="547"/>
        <end position="570"/>
    </location>
</feature>
<name>A0A0U1KV97_9FIRM</name>
<dbReference type="InterPro" id="IPR011640">
    <property type="entry name" value="Fe2_transport_prot_B_C"/>
</dbReference>
<keyword evidence="5 17" id="KW-0410">Iron transport</keyword>
<evidence type="ECO:0000256" key="15">
    <source>
        <dbReference type="PIRSR" id="PIRSR603373-1"/>
    </source>
</evidence>
<keyword evidence="16" id="KW-0479">Metal-binding</keyword>
<dbReference type="GO" id="GO:0046872">
    <property type="term" value="F:metal ion binding"/>
    <property type="evidence" value="ECO:0007669"/>
    <property type="project" value="UniProtKB-KW"/>
</dbReference>
<evidence type="ECO:0000256" key="12">
    <source>
        <dbReference type="ARBA" id="ARBA00023136"/>
    </source>
</evidence>
<dbReference type="InterPro" id="IPR027417">
    <property type="entry name" value="P-loop_NTPase"/>
</dbReference>
<evidence type="ECO:0000313" key="20">
    <source>
        <dbReference type="Proteomes" id="UP000049855"/>
    </source>
</evidence>
<evidence type="ECO:0000256" key="2">
    <source>
        <dbReference type="ARBA" id="ARBA00004651"/>
    </source>
</evidence>
<dbReference type="GO" id="GO:0005886">
    <property type="term" value="C:plasma membrane"/>
    <property type="evidence" value="ECO:0007669"/>
    <property type="project" value="UniProtKB-SubCell"/>
</dbReference>
<evidence type="ECO:0000313" key="19">
    <source>
        <dbReference type="EMBL" id="CQR71291.1"/>
    </source>
</evidence>
<dbReference type="Pfam" id="PF07670">
    <property type="entry name" value="Gate"/>
    <property type="match status" value="2"/>
</dbReference>
<feature type="transmembrane region" description="Helical" evidence="17">
    <location>
        <begin position="359"/>
        <end position="378"/>
    </location>
</feature>
<protein>
    <recommendedName>
        <fullName evidence="13 14">Ferrous iron transport protein B</fullName>
    </recommendedName>
</protein>
<proteinExistence type="inferred from homology"/>
<comment type="similarity">
    <text evidence="17">Belongs to the TRAFAC class TrmE-Era-EngA-EngB-Septin-like GTPase superfamily. FeoB GTPase (TC 9.A.8) family.</text>
</comment>
<dbReference type="EMBL" id="CTRP01000004">
    <property type="protein sequence ID" value="CQR71291.1"/>
    <property type="molecule type" value="Genomic_DNA"/>
</dbReference>
<keyword evidence="11 15" id="KW-0342">GTP-binding</keyword>
<accession>A0A0U1KV97</accession>
<dbReference type="PANTHER" id="PTHR43185:SF1">
    <property type="entry name" value="FE(2+) TRANSPORTER FEOB"/>
    <property type="match status" value="1"/>
</dbReference>
<dbReference type="NCBIfam" id="TIGR00437">
    <property type="entry name" value="feoB"/>
    <property type="match status" value="1"/>
</dbReference>
<evidence type="ECO:0000256" key="4">
    <source>
        <dbReference type="ARBA" id="ARBA00022475"/>
    </source>
</evidence>
<dbReference type="InterPro" id="IPR005225">
    <property type="entry name" value="Small_GTP-bd"/>
</dbReference>
<dbReference type="CDD" id="cd01879">
    <property type="entry name" value="FeoB"/>
    <property type="match status" value="1"/>
</dbReference>
<feature type="transmembrane region" description="Helical" evidence="17">
    <location>
        <begin position="515"/>
        <end position="535"/>
    </location>
</feature>
<dbReference type="Gene3D" id="1.10.287.1770">
    <property type="match status" value="1"/>
</dbReference>
<dbReference type="InterPro" id="IPR003373">
    <property type="entry name" value="Fe2_transport_prot-B"/>
</dbReference>
<dbReference type="GO" id="GO:0005525">
    <property type="term" value="F:GTP binding"/>
    <property type="evidence" value="ECO:0007669"/>
    <property type="project" value="UniProtKB-KW"/>
</dbReference>
<keyword evidence="16" id="KW-0460">Magnesium</keyword>
<keyword evidence="20" id="KW-1185">Reference proteome</keyword>
<dbReference type="InterPro" id="IPR006073">
    <property type="entry name" value="GTP-bd"/>
</dbReference>
<dbReference type="Pfam" id="PF17910">
    <property type="entry name" value="FeoB_Cyto"/>
    <property type="match status" value="1"/>
</dbReference>
<evidence type="ECO:0000256" key="17">
    <source>
        <dbReference type="RuleBase" id="RU362098"/>
    </source>
</evidence>
<dbReference type="Pfam" id="PF02421">
    <property type="entry name" value="FeoB_N"/>
    <property type="match status" value="1"/>
</dbReference>
<evidence type="ECO:0000256" key="6">
    <source>
        <dbReference type="ARBA" id="ARBA00022692"/>
    </source>
</evidence>
<feature type="binding site" evidence="16">
    <location>
        <position position="24"/>
    </location>
    <ligand>
        <name>Mg(2+)</name>
        <dbReference type="ChEBI" id="CHEBI:18420"/>
        <label>2</label>
    </ligand>
</feature>
<evidence type="ECO:0000256" key="10">
    <source>
        <dbReference type="ARBA" id="ARBA00023065"/>
    </source>
</evidence>
<reference evidence="20" key="1">
    <citation type="submission" date="2015-03" db="EMBL/GenBank/DDBJ databases">
        <authorList>
            <person name="Nijsse Bart"/>
        </authorList>
    </citation>
    <scope>NUCLEOTIDE SEQUENCE [LARGE SCALE GENOMIC DNA]</scope>
</reference>
<keyword evidence="8 17" id="KW-1133">Transmembrane helix</keyword>
<dbReference type="InterPro" id="IPR011642">
    <property type="entry name" value="Gate_dom"/>
</dbReference>
<feature type="transmembrane region" description="Helical" evidence="17">
    <location>
        <begin position="398"/>
        <end position="420"/>
    </location>
</feature>
<sequence>MVRDKAVKVVLVGSPNVGKSAIFNYLTGSYVAVSNYPGTTVDISTGHFKYGLQRFEIIDTPGMYSLIPLTEEERVTRLLLTRQLPDVVVHVVDAKNLRRMLNMTIQLIDAGLPVILNLNIMDEAQNMGLLINIQHLEKMLGIPVIATSVVNKAGLEALRKAISQYKQLQPSIFTLNDELEQAITKISALLTCSYGMSKRITALLLLQGDPMVLNSAAQTEKAWPELVAIIDGLALKNKNNLGALVAIEQQAIIDKIVANVVRYASFERQPFKNMAGWLGKITREPLTGIPILCLVLYFGLYQFVGKFGAGYLVDYINDSVFVPIINPVVVMGANAYIPWEWLRSLLAGQYGIFTMGFRYAAAIILPIVGTFFLVFAFLEDTGYLPRLAMLVDAVFRYFGLNGRAVIPLTLGLGCGTMAVVVTRTLESKRERLLATFLLSLTIPCSAQLGVVLALLSHNTTIVTIWSAYMLLVFASVGWLSAQCIPGSRSAFYMEIPPLRLPLVGNVLKKAYARMYWYFMEILPVFIITSILLWAGDCSGILDQMISYVKPFMMFIGLPAAAAQAFLLGFFRRDYGAAGLYDLAVAGQLTDAQLLTAAIALTLFVPCVAQLAVMVKERGLGISLAMVVVIIVIAYGSAALIHNVFTLLTIGR</sequence>
<feature type="transmembrane region" description="Helical" evidence="17">
    <location>
        <begin position="461"/>
        <end position="481"/>
    </location>
</feature>
<feature type="transmembrane region" description="Helical" evidence="17">
    <location>
        <begin position="591"/>
        <end position="614"/>
    </location>
</feature>
<dbReference type="Proteomes" id="UP000049855">
    <property type="component" value="Unassembled WGS sequence"/>
</dbReference>
<keyword evidence="9 17" id="KW-0408">Iron</keyword>
<dbReference type="PROSITE" id="PS51711">
    <property type="entry name" value="G_FEOB"/>
    <property type="match status" value="1"/>
</dbReference>
<dbReference type="InterPro" id="IPR030389">
    <property type="entry name" value="G_FEOB_dom"/>
</dbReference>
<evidence type="ECO:0000256" key="16">
    <source>
        <dbReference type="PIRSR" id="PIRSR603373-2"/>
    </source>
</evidence>
<feature type="domain" description="FeoB-type G" evidence="18">
    <location>
        <begin position="6"/>
        <end position="168"/>
    </location>
</feature>
<feature type="binding site" evidence="15">
    <location>
        <begin position="119"/>
        <end position="122"/>
    </location>
    <ligand>
        <name>GTP</name>
        <dbReference type="ChEBI" id="CHEBI:37565"/>
        <label>1</label>
    </ligand>
</feature>
<evidence type="ECO:0000259" key="18">
    <source>
        <dbReference type="PROSITE" id="PS51711"/>
    </source>
</evidence>
<dbReference type="PANTHER" id="PTHR43185">
    <property type="entry name" value="FERROUS IRON TRANSPORT PROTEIN B"/>
    <property type="match status" value="1"/>
</dbReference>
<dbReference type="GO" id="GO:0015093">
    <property type="term" value="F:ferrous iron transmembrane transporter activity"/>
    <property type="evidence" value="ECO:0007669"/>
    <property type="project" value="UniProtKB-UniRule"/>
</dbReference>
<keyword evidence="7 15" id="KW-0547">Nucleotide-binding</keyword>
<feature type="binding site" evidence="16">
    <location>
        <position position="27"/>
    </location>
    <ligand>
        <name>Mg(2+)</name>
        <dbReference type="ChEBI" id="CHEBI:18420"/>
        <label>2</label>
    </ligand>
</feature>
<comment type="function">
    <text evidence="1 17">Probable transporter of a GTP-driven Fe(2+) uptake system.</text>
</comment>
<keyword evidence="3 17" id="KW-0813">Transport</keyword>
<keyword evidence="12 17" id="KW-0472">Membrane</keyword>
<gene>
    <name evidence="19" type="ORF">SpAn4DRAFT_3796</name>
</gene>
<feature type="binding site" evidence="15">
    <location>
        <begin position="59"/>
        <end position="62"/>
    </location>
    <ligand>
        <name>GTP</name>
        <dbReference type="ChEBI" id="CHEBI:37565"/>
        <label>1</label>
    </ligand>
</feature>
<evidence type="ECO:0000256" key="8">
    <source>
        <dbReference type="ARBA" id="ARBA00022989"/>
    </source>
</evidence>
<dbReference type="Pfam" id="PF07664">
    <property type="entry name" value="FeoB_C"/>
    <property type="match status" value="1"/>
</dbReference>
<feature type="binding site" evidence="15">
    <location>
        <begin position="13"/>
        <end position="20"/>
    </location>
    <ligand>
        <name>GTP</name>
        <dbReference type="ChEBI" id="CHEBI:37565"/>
        <label>1</label>
    </ligand>
</feature>
<evidence type="ECO:0000256" key="7">
    <source>
        <dbReference type="ARBA" id="ARBA00022741"/>
    </source>
</evidence>
<dbReference type="AlphaFoldDB" id="A0A0U1KV97"/>
<dbReference type="InterPro" id="IPR050860">
    <property type="entry name" value="FeoB_GTPase"/>
</dbReference>
<evidence type="ECO:0000256" key="9">
    <source>
        <dbReference type="ARBA" id="ARBA00023004"/>
    </source>
</evidence>
<feature type="transmembrane region" description="Helical" evidence="17">
    <location>
        <begin position="286"/>
        <end position="304"/>
    </location>
</feature>
<keyword evidence="10" id="KW-0406">Ion transport</keyword>
<organism evidence="19 20">
    <name type="scientific">Sporomusa ovata</name>
    <dbReference type="NCBI Taxonomy" id="2378"/>
    <lineage>
        <taxon>Bacteria</taxon>
        <taxon>Bacillati</taxon>
        <taxon>Bacillota</taxon>
        <taxon>Negativicutes</taxon>
        <taxon>Selenomonadales</taxon>
        <taxon>Sporomusaceae</taxon>
        <taxon>Sporomusa</taxon>
    </lineage>
</organism>
<evidence type="ECO:0000256" key="13">
    <source>
        <dbReference type="ARBA" id="ARBA00031200"/>
    </source>
</evidence>
<feature type="binding site" evidence="16">
    <location>
        <position position="28"/>
    </location>
    <ligand>
        <name>Mg(2+)</name>
        <dbReference type="ChEBI" id="CHEBI:18420"/>
        <label>2</label>
    </ligand>
</feature>